<dbReference type="PROSITE" id="PS00622">
    <property type="entry name" value="HTH_LUXR_1"/>
    <property type="match status" value="1"/>
</dbReference>
<dbReference type="CDD" id="cd06170">
    <property type="entry name" value="LuxR_C_like"/>
    <property type="match status" value="1"/>
</dbReference>
<dbReference type="EMBL" id="LNYB01000033">
    <property type="protein sequence ID" value="KTD01190.1"/>
    <property type="molecule type" value="Genomic_DNA"/>
</dbReference>
<dbReference type="GO" id="GO:0006355">
    <property type="term" value="P:regulation of DNA-templated transcription"/>
    <property type="evidence" value="ECO:0007669"/>
    <property type="project" value="InterPro"/>
</dbReference>
<proteinExistence type="predicted"/>
<protein>
    <submittedName>
        <fullName evidence="5">LuxR family transcriptional regulator</fullName>
    </submittedName>
</protein>
<evidence type="ECO:0000256" key="2">
    <source>
        <dbReference type="ARBA" id="ARBA00023125"/>
    </source>
</evidence>
<accession>A0A0W0U0I4</accession>
<dbReference type="AlphaFoldDB" id="A0A0W0U0I4"/>
<dbReference type="PATRIC" id="fig|453.4.peg.1323"/>
<name>A0A0W0U0I4_9GAMM</name>
<evidence type="ECO:0000256" key="3">
    <source>
        <dbReference type="ARBA" id="ARBA00023163"/>
    </source>
</evidence>
<gene>
    <name evidence="5" type="ORF">Lfee_1227</name>
    <name evidence="6" type="ORF">NCTC12022_03054</name>
</gene>
<evidence type="ECO:0000259" key="4">
    <source>
        <dbReference type="PROSITE" id="PS50043"/>
    </source>
</evidence>
<dbReference type="PANTHER" id="PTHR44688:SF16">
    <property type="entry name" value="DNA-BINDING TRANSCRIPTIONAL ACTIVATOR DEVR_DOSR"/>
    <property type="match status" value="1"/>
</dbReference>
<dbReference type="InterPro" id="IPR036388">
    <property type="entry name" value="WH-like_DNA-bd_sf"/>
</dbReference>
<reference evidence="5 7" key="1">
    <citation type="submission" date="2015-11" db="EMBL/GenBank/DDBJ databases">
        <title>Genomic analysis of 38 Legionella species identifies large and diverse effector repertoires.</title>
        <authorList>
            <person name="Burstein D."/>
            <person name="Amaro F."/>
            <person name="Zusman T."/>
            <person name="Lifshitz Z."/>
            <person name="Cohen O."/>
            <person name="Gilbert J.A."/>
            <person name="Pupko T."/>
            <person name="Shuman H.A."/>
            <person name="Segal G."/>
        </authorList>
    </citation>
    <scope>NUCLEOTIDE SEQUENCE [LARGE SCALE GENOMIC DNA]</scope>
    <source>
        <strain evidence="5 7">WO-44C</strain>
    </source>
</reference>
<evidence type="ECO:0000256" key="1">
    <source>
        <dbReference type="ARBA" id="ARBA00023015"/>
    </source>
</evidence>
<dbReference type="SUPFAM" id="SSF55785">
    <property type="entry name" value="PYP-like sensor domain (PAS domain)"/>
    <property type="match status" value="1"/>
</dbReference>
<evidence type="ECO:0000313" key="6">
    <source>
        <dbReference type="EMBL" id="SPX62296.1"/>
    </source>
</evidence>
<evidence type="ECO:0000313" key="5">
    <source>
        <dbReference type="EMBL" id="KTD01190.1"/>
    </source>
</evidence>
<dbReference type="STRING" id="453.Lfee_1227"/>
<dbReference type="InterPro" id="IPR016032">
    <property type="entry name" value="Sig_transdc_resp-reg_C-effctor"/>
</dbReference>
<keyword evidence="1" id="KW-0805">Transcription regulation</keyword>
<keyword evidence="2" id="KW-0238">DNA-binding</keyword>
<dbReference type="PROSITE" id="PS50043">
    <property type="entry name" value="HTH_LUXR_2"/>
    <property type="match status" value="1"/>
</dbReference>
<dbReference type="Proteomes" id="UP000054698">
    <property type="component" value="Unassembled WGS sequence"/>
</dbReference>
<dbReference type="SUPFAM" id="SSF46894">
    <property type="entry name" value="C-terminal effector domain of the bipartite response regulators"/>
    <property type="match status" value="1"/>
</dbReference>
<dbReference type="Gene3D" id="1.10.10.10">
    <property type="entry name" value="Winged helix-like DNA-binding domain superfamily/Winged helix DNA-binding domain"/>
    <property type="match status" value="1"/>
</dbReference>
<dbReference type="GO" id="GO:0003677">
    <property type="term" value="F:DNA binding"/>
    <property type="evidence" value="ECO:0007669"/>
    <property type="project" value="UniProtKB-KW"/>
</dbReference>
<evidence type="ECO:0000313" key="7">
    <source>
        <dbReference type="Proteomes" id="UP000054698"/>
    </source>
</evidence>
<dbReference type="InterPro" id="IPR000792">
    <property type="entry name" value="Tscrpt_reg_LuxR_C"/>
</dbReference>
<keyword evidence="3" id="KW-0804">Transcription</keyword>
<evidence type="ECO:0000313" key="8">
    <source>
        <dbReference type="Proteomes" id="UP000251942"/>
    </source>
</evidence>
<dbReference type="InterPro" id="IPR035965">
    <property type="entry name" value="PAS-like_dom_sf"/>
</dbReference>
<sequence length="247" mass="28099">MLLLNKSKNILHEEMRVLPYRTGIKLALPKQMETHTLVSRIHLFDLLMLSMSVYFLDANSTTHLMNQYGALLCGFDSAEDSKGRCLLDVAEKQSALQLMRNSSDVCITNTIKVYEERLVNYEGNEQFIFSIKFPWFNHNNQLVGSAGFSFNLHSSSLIYSLQQIRELGLFPHITALLGNHSYAINSLDLTAREKDCAYWLVRGYSAKQIAAKLGLSFRTIEDYLGNMKIKMNVSSKQALIEKLIDGF</sequence>
<dbReference type="OrthoDB" id="5654355at2"/>
<dbReference type="PANTHER" id="PTHR44688">
    <property type="entry name" value="DNA-BINDING TRANSCRIPTIONAL ACTIVATOR DEVR_DOSR"/>
    <property type="match status" value="1"/>
</dbReference>
<dbReference type="Proteomes" id="UP000251942">
    <property type="component" value="Unassembled WGS sequence"/>
</dbReference>
<dbReference type="SMART" id="SM00421">
    <property type="entry name" value="HTH_LUXR"/>
    <property type="match status" value="1"/>
</dbReference>
<dbReference type="PRINTS" id="PR00038">
    <property type="entry name" value="HTHLUXR"/>
</dbReference>
<keyword evidence="7" id="KW-1185">Reference proteome</keyword>
<reference evidence="6 8" key="2">
    <citation type="submission" date="2018-06" db="EMBL/GenBank/DDBJ databases">
        <authorList>
            <consortium name="Pathogen Informatics"/>
            <person name="Doyle S."/>
        </authorList>
    </citation>
    <scope>NUCLEOTIDE SEQUENCE [LARGE SCALE GENOMIC DNA]</scope>
    <source>
        <strain evidence="6 8">NCTC12022</strain>
    </source>
</reference>
<organism evidence="5 7">
    <name type="scientific">Legionella feeleii</name>
    <dbReference type="NCBI Taxonomy" id="453"/>
    <lineage>
        <taxon>Bacteria</taxon>
        <taxon>Pseudomonadati</taxon>
        <taxon>Pseudomonadota</taxon>
        <taxon>Gammaproteobacteria</taxon>
        <taxon>Legionellales</taxon>
        <taxon>Legionellaceae</taxon>
        <taxon>Legionella</taxon>
    </lineage>
</organism>
<dbReference type="Pfam" id="PF00196">
    <property type="entry name" value="GerE"/>
    <property type="match status" value="1"/>
</dbReference>
<dbReference type="EMBL" id="UASS01000037">
    <property type="protein sequence ID" value="SPX62296.1"/>
    <property type="molecule type" value="Genomic_DNA"/>
</dbReference>
<feature type="domain" description="HTH luxR-type" evidence="4">
    <location>
        <begin position="182"/>
        <end position="247"/>
    </location>
</feature>